<dbReference type="GO" id="GO:0008124">
    <property type="term" value="F:4-alpha-hydroxytetrahydrobiopterin dehydratase activity"/>
    <property type="evidence" value="ECO:0007669"/>
    <property type="project" value="UniProtKB-EC"/>
</dbReference>
<accession>A0A212FKX8</accession>
<dbReference type="EMBL" id="AGBW02007949">
    <property type="protein sequence ID" value="OWR54394.1"/>
    <property type="molecule type" value="Genomic_DNA"/>
</dbReference>
<proteinExistence type="inferred from homology"/>
<dbReference type="HAMAP" id="MF_00434">
    <property type="entry name" value="Pterin_4_alpha"/>
    <property type="match status" value="1"/>
</dbReference>
<dbReference type="AlphaFoldDB" id="A0A212FKX8"/>
<evidence type="ECO:0000256" key="2">
    <source>
        <dbReference type="ARBA" id="ARBA00006472"/>
    </source>
</evidence>
<name>A0A212FKX8_DANPL</name>
<keyword evidence="4" id="KW-0456">Lyase</keyword>
<reference evidence="7 8" key="1">
    <citation type="journal article" date="2011" name="Cell">
        <title>The monarch butterfly genome yields insights into long-distance migration.</title>
        <authorList>
            <person name="Zhan S."/>
            <person name="Merlin C."/>
            <person name="Boore J.L."/>
            <person name="Reppert S.M."/>
        </authorList>
    </citation>
    <scope>NUCLEOTIDE SEQUENCE [LARGE SCALE GENOMIC DNA]</scope>
    <source>
        <strain evidence="7">F-2</strain>
    </source>
</reference>
<dbReference type="KEGG" id="dpl:KGM_202327"/>
<dbReference type="InterPro" id="IPR001533">
    <property type="entry name" value="Pterin_deHydtase"/>
</dbReference>
<dbReference type="GO" id="GO:0006729">
    <property type="term" value="P:tetrahydrobiopterin biosynthetic process"/>
    <property type="evidence" value="ECO:0007669"/>
    <property type="project" value="InterPro"/>
</dbReference>
<evidence type="ECO:0000313" key="7">
    <source>
        <dbReference type="EMBL" id="OWR54394.1"/>
    </source>
</evidence>
<evidence type="ECO:0000256" key="1">
    <source>
        <dbReference type="ARBA" id="ARBA00001554"/>
    </source>
</evidence>
<evidence type="ECO:0000256" key="3">
    <source>
        <dbReference type="ARBA" id="ARBA00013252"/>
    </source>
</evidence>
<dbReference type="PANTHER" id="PTHR12599:SF0">
    <property type="entry name" value="PTERIN-4-ALPHA-CARBINOLAMINE DEHYDRATASE"/>
    <property type="match status" value="1"/>
</dbReference>
<dbReference type="SUPFAM" id="SSF55248">
    <property type="entry name" value="PCD-like"/>
    <property type="match status" value="1"/>
</dbReference>
<dbReference type="Pfam" id="PF01329">
    <property type="entry name" value="Pterin_4a"/>
    <property type="match status" value="1"/>
</dbReference>
<comment type="caution">
    <text evidence="7">The sequence shown here is derived from an EMBL/GenBank/DDBJ whole genome shotgun (WGS) entry which is preliminary data.</text>
</comment>
<dbReference type="OrthoDB" id="277398at2759"/>
<evidence type="ECO:0000313" key="8">
    <source>
        <dbReference type="Proteomes" id="UP000007151"/>
    </source>
</evidence>
<dbReference type="NCBIfam" id="NF002018">
    <property type="entry name" value="PRK00823.1-3"/>
    <property type="match status" value="1"/>
</dbReference>
<dbReference type="CDD" id="cd00914">
    <property type="entry name" value="PCD_DCoH_subfamily_b"/>
    <property type="match status" value="1"/>
</dbReference>
<gene>
    <name evidence="7" type="ORF">KGM_202327</name>
</gene>
<protein>
    <recommendedName>
        <fullName evidence="3">4a-hydroxytetrahydrobiopterin dehydratase</fullName>
        <ecNumber evidence="3">4.2.1.96</ecNumber>
    </recommendedName>
    <alternativeName>
        <fullName evidence="5">4-alpha-hydroxy-tetrahydropterin dehydratase</fullName>
    </alternativeName>
    <alternativeName>
        <fullName evidence="6">Pterin carbinolamine dehydratase</fullName>
    </alternativeName>
</protein>
<dbReference type="PANTHER" id="PTHR12599">
    <property type="entry name" value="PTERIN-4-ALPHA-CARBINOLAMINE DEHYDRATASE"/>
    <property type="match status" value="1"/>
</dbReference>
<sequence length="153" mass="17404">MLRTSLYKVGRLVVIHFHPGSVVRSSRGSINAATSHTSRVVGFATVSAPPSSKRKMADKLSQQERESLLQPLLNSGWKVQSNRDAIEKEFQFKNFNEAFGFMTRVALLAEKMDHHPEWFNVYNKLQVTLSSHDCNGLSKRDIKMASFMDENFK</sequence>
<organism evidence="7 8">
    <name type="scientific">Danaus plexippus plexippus</name>
    <dbReference type="NCBI Taxonomy" id="278856"/>
    <lineage>
        <taxon>Eukaryota</taxon>
        <taxon>Metazoa</taxon>
        <taxon>Ecdysozoa</taxon>
        <taxon>Arthropoda</taxon>
        <taxon>Hexapoda</taxon>
        <taxon>Insecta</taxon>
        <taxon>Pterygota</taxon>
        <taxon>Neoptera</taxon>
        <taxon>Endopterygota</taxon>
        <taxon>Lepidoptera</taxon>
        <taxon>Glossata</taxon>
        <taxon>Ditrysia</taxon>
        <taxon>Papilionoidea</taxon>
        <taxon>Nymphalidae</taxon>
        <taxon>Danainae</taxon>
        <taxon>Danaini</taxon>
        <taxon>Danaina</taxon>
        <taxon>Danaus</taxon>
        <taxon>Danaus</taxon>
    </lineage>
</organism>
<evidence type="ECO:0000256" key="4">
    <source>
        <dbReference type="ARBA" id="ARBA00023239"/>
    </source>
</evidence>
<evidence type="ECO:0000256" key="5">
    <source>
        <dbReference type="ARBA" id="ARBA00030497"/>
    </source>
</evidence>
<dbReference type="eggNOG" id="KOG4073">
    <property type="taxonomic scope" value="Eukaryota"/>
</dbReference>
<comment type="similarity">
    <text evidence="2">Belongs to the pterin-4-alpha-carbinolamine dehydratase family.</text>
</comment>
<dbReference type="Gene3D" id="3.30.1360.20">
    <property type="entry name" value="Transcriptional coactivator/pterin dehydratase"/>
    <property type="match status" value="1"/>
</dbReference>
<evidence type="ECO:0000256" key="6">
    <source>
        <dbReference type="ARBA" id="ARBA00031023"/>
    </source>
</evidence>
<dbReference type="NCBIfam" id="NF002020">
    <property type="entry name" value="PRK00823.1-5"/>
    <property type="match status" value="1"/>
</dbReference>
<dbReference type="InterPro" id="IPR036428">
    <property type="entry name" value="PCD_sf"/>
</dbReference>
<dbReference type="Proteomes" id="UP000007151">
    <property type="component" value="Unassembled WGS sequence"/>
</dbReference>
<comment type="catalytic activity">
    <reaction evidence="1">
        <text>(4aS,6R)-4a-hydroxy-L-erythro-5,6,7,8-tetrahydrobiopterin = (6R)-L-erythro-6,7-dihydrobiopterin + H2O</text>
        <dbReference type="Rhea" id="RHEA:11920"/>
        <dbReference type="ChEBI" id="CHEBI:15377"/>
        <dbReference type="ChEBI" id="CHEBI:15642"/>
        <dbReference type="ChEBI" id="CHEBI:43120"/>
        <dbReference type="EC" id="4.2.1.96"/>
    </reaction>
</comment>
<dbReference type="FunFam" id="3.30.1360.20:FF:000001">
    <property type="entry name" value="Pterin-4-alpha-carbinolamine dehydratase 2"/>
    <property type="match status" value="1"/>
</dbReference>
<dbReference type="EC" id="4.2.1.96" evidence="3"/>
<keyword evidence="8" id="KW-1185">Reference proteome</keyword>
<dbReference type="STRING" id="278856.A0A212FKX8"/>
<dbReference type="FunCoup" id="A0A212FKX8">
    <property type="interactions" value="48"/>
</dbReference>